<feature type="domain" description="PPM-type phosphatase" evidence="1">
    <location>
        <begin position="149"/>
        <end position="337"/>
    </location>
</feature>
<dbReference type="Gene3D" id="3.60.40.10">
    <property type="entry name" value="PPM-type phosphatase domain"/>
    <property type="match status" value="1"/>
</dbReference>
<organism evidence="2 3">
    <name type="scientific">Allocatelliglobosispora scoriae</name>
    <dbReference type="NCBI Taxonomy" id="643052"/>
    <lineage>
        <taxon>Bacteria</taxon>
        <taxon>Bacillati</taxon>
        <taxon>Actinomycetota</taxon>
        <taxon>Actinomycetes</taxon>
        <taxon>Micromonosporales</taxon>
        <taxon>Micromonosporaceae</taxon>
        <taxon>Allocatelliglobosispora</taxon>
    </lineage>
</organism>
<evidence type="ECO:0000259" key="1">
    <source>
        <dbReference type="SMART" id="SM00331"/>
    </source>
</evidence>
<dbReference type="PANTHER" id="PTHR35801:SF1">
    <property type="entry name" value="PHOSPHOSERINE PHOSPHATASE RSBX"/>
    <property type="match status" value="1"/>
</dbReference>
<accession>A0A841C123</accession>
<dbReference type="InterPro" id="IPR036890">
    <property type="entry name" value="HATPase_C_sf"/>
</dbReference>
<sequence>MGTMMDLGLRSADNRVWLAATDPSTAGSVRRAAVALGEEIGLPAAAISGLAIIATEATTNLARHADEGVVLLRVVRAGDAAGVGLVAIDQGPGMADVLASSVDGHSTGGTLGIGLGAITRMATDFDIYSRPGTGTVLAATVWAKPPAPTWLDGVARPLAGETACGDGYAARELDGRRQIMLCDGLGHGPLAALASEAAIAAFLEAPPGGPKEILAFLHGRIGHTRGAVVGIAEVNAARDTVRFAGIGNIAASVCGDVRRAMVSMPGIVGQQRHSVREFDYPLPPDALIIMHSDGLTERWSLADHPGLLTRTPVVVAATLLRDASRRRDDAAIVVARP</sequence>
<dbReference type="InterPro" id="IPR039248">
    <property type="entry name" value="Ptase_RsbX"/>
</dbReference>
<dbReference type="SUPFAM" id="SSF55874">
    <property type="entry name" value="ATPase domain of HSP90 chaperone/DNA topoisomerase II/histidine kinase"/>
    <property type="match status" value="1"/>
</dbReference>
<dbReference type="InterPro" id="IPR001932">
    <property type="entry name" value="PPM-type_phosphatase-like_dom"/>
</dbReference>
<dbReference type="SMART" id="SM00331">
    <property type="entry name" value="PP2C_SIG"/>
    <property type="match status" value="1"/>
</dbReference>
<evidence type="ECO:0000313" key="3">
    <source>
        <dbReference type="Proteomes" id="UP000587527"/>
    </source>
</evidence>
<comment type="caution">
    <text evidence="2">The sequence shown here is derived from an EMBL/GenBank/DDBJ whole genome shotgun (WGS) entry which is preliminary data.</text>
</comment>
<dbReference type="EMBL" id="JACHMN010000003">
    <property type="protein sequence ID" value="MBB5873438.1"/>
    <property type="molecule type" value="Genomic_DNA"/>
</dbReference>
<dbReference type="AlphaFoldDB" id="A0A841C123"/>
<dbReference type="RefSeq" id="WP_246467556.1">
    <property type="nucleotide sequence ID" value="NZ_JACHMN010000003.1"/>
</dbReference>
<name>A0A841C123_9ACTN</name>
<dbReference type="Pfam" id="PF07228">
    <property type="entry name" value="SpoIIE"/>
    <property type="match status" value="1"/>
</dbReference>
<evidence type="ECO:0000313" key="2">
    <source>
        <dbReference type="EMBL" id="MBB5873438.1"/>
    </source>
</evidence>
<dbReference type="Gene3D" id="3.30.565.10">
    <property type="entry name" value="Histidine kinase-like ATPase, C-terminal domain"/>
    <property type="match status" value="1"/>
</dbReference>
<dbReference type="Pfam" id="PF13581">
    <property type="entry name" value="HATPase_c_2"/>
    <property type="match status" value="1"/>
</dbReference>
<dbReference type="InterPro" id="IPR036457">
    <property type="entry name" value="PPM-type-like_dom_sf"/>
</dbReference>
<keyword evidence="3" id="KW-1185">Reference proteome</keyword>
<dbReference type="InterPro" id="IPR003594">
    <property type="entry name" value="HATPase_dom"/>
</dbReference>
<dbReference type="Proteomes" id="UP000587527">
    <property type="component" value="Unassembled WGS sequence"/>
</dbReference>
<dbReference type="SUPFAM" id="SSF81606">
    <property type="entry name" value="PP2C-like"/>
    <property type="match status" value="1"/>
</dbReference>
<gene>
    <name evidence="2" type="ORF">F4553_006872</name>
</gene>
<dbReference type="PANTHER" id="PTHR35801">
    <property type="entry name" value="PHOSPHOSERINE PHOSPHATASE RSBX"/>
    <property type="match status" value="1"/>
</dbReference>
<proteinExistence type="predicted"/>
<reference evidence="2 3" key="1">
    <citation type="submission" date="2020-08" db="EMBL/GenBank/DDBJ databases">
        <title>Sequencing the genomes of 1000 actinobacteria strains.</title>
        <authorList>
            <person name="Klenk H.-P."/>
        </authorList>
    </citation>
    <scope>NUCLEOTIDE SEQUENCE [LARGE SCALE GENOMIC DNA]</scope>
    <source>
        <strain evidence="2 3">DSM 45362</strain>
    </source>
</reference>
<protein>
    <submittedName>
        <fullName evidence="2">Anti-sigma regulatory factor (Ser/Thr protein kinase)</fullName>
    </submittedName>
</protein>